<evidence type="ECO:0000313" key="2">
    <source>
        <dbReference type="EMBL" id="CAL1149421.1"/>
    </source>
</evidence>
<keyword evidence="3" id="KW-1185">Reference proteome</keyword>
<gene>
    <name evidence="1" type="ORF">C1SCF055_LOCUS22554</name>
</gene>
<evidence type="ECO:0000313" key="1">
    <source>
        <dbReference type="EMBL" id="CAI3996046.1"/>
    </source>
</evidence>
<name>A0A9P1CRB1_9DINO</name>
<protein>
    <submittedName>
        <fullName evidence="1">Uncharacterized protein</fullName>
    </submittedName>
</protein>
<dbReference type="Proteomes" id="UP001152797">
    <property type="component" value="Unassembled WGS sequence"/>
</dbReference>
<reference evidence="2" key="2">
    <citation type="submission" date="2024-04" db="EMBL/GenBank/DDBJ databases">
        <authorList>
            <person name="Chen Y."/>
            <person name="Shah S."/>
            <person name="Dougan E. K."/>
            <person name="Thang M."/>
            <person name="Chan C."/>
        </authorList>
    </citation>
    <scope>NUCLEOTIDE SEQUENCE [LARGE SCALE GENOMIC DNA]</scope>
</reference>
<dbReference type="EMBL" id="CAMXCT010002149">
    <property type="protein sequence ID" value="CAI3996046.1"/>
    <property type="molecule type" value="Genomic_DNA"/>
</dbReference>
<sequence length="144" mass="15868">MPATQAPFPSLAELQMHGRHIKEAIDEQPPPIRTAWYLGPGGTLALLVTALISSSTAVCMDHCLRVGDALEDRLLECMDRCEVTTPPSESCEKTCQGQVKYTRRQVQRQQSDCVSPREFPGRSCDYAGMHVALSGPIYHTANHT</sequence>
<dbReference type="AlphaFoldDB" id="A0A9P1CRB1"/>
<dbReference type="EMBL" id="CAMXCT020002149">
    <property type="protein sequence ID" value="CAL1149421.1"/>
    <property type="molecule type" value="Genomic_DNA"/>
</dbReference>
<accession>A0A9P1CRB1</accession>
<organism evidence="1">
    <name type="scientific">Cladocopium goreaui</name>
    <dbReference type="NCBI Taxonomy" id="2562237"/>
    <lineage>
        <taxon>Eukaryota</taxon>
        <taxon>Sar</taxon>
        <taxon>Alveolata</taxon>
        <taxon>Dinophyceae</taxon>
        <taxon>Suessiales</taxon>
        <taxon>Symbiodiniaceae</taxon>
        <taxon>Cladocopium</taxon>
    </lineage>
</organism>
<dbReference type="EMBL" id="CAMXCT030002149">
    <property type="protein sequence ID" value="CAL4783358.1"/>
    <property type="molecule type" value="Genomic_DNA"/>
</dbReference>
<proteinExistence type="predicted"/>
<evidence type="ECO:0000313" key="3">
    <source>
        <dbReference type="Proteomes" id="UP001152797"/>
    </source>
</evidence>
<reference evidence="1" key="1">
    <citation type="submission" date="2022-10" db="EMBL/GenBank/DDBJ databases">
        <authorList>
            <person name="Chen Y."/>
            <person name="Dougan E. K."/>
            <person name="Chan C."/>
            <person name="Rhodes N."/>
            <person name="Thang M."/>
        </authorList>
    </citation>
    <scope>NUCLEOTIDE SEQUENCE</scope>
</reference>
<comment type="caution">
    <text evidence="1">The sequence shown here is derived from an EMBL/GenBank/DDBJ whole genome shotgun (WGS) entry which is preliminary data.</text>
</comment>